<feature type="transmembrane region" description="Helical" evidence="2">
    <location>
        <begin position="220"/>
        <end position="238"/>
    </location>
</feature>
<keyword evidence="2" id="KW-1133">Transmembrane helix</keyword>
<feature type="transmembrane region" description="Helical" evidence="2">
    <location>
        <begin position="16"/>
        <end position="35"/>
    </location>
</feature>
<dbReference type="Pfam" id="PF09997">
    <property type="entry name" value="DUF2238"/>
    <property type="match status" value="1"/>
</dbReference>
<feature type="transmembrane region" description="Helical" evidence="2">
    <location>
        <begin position="133"/>
        <end position="153"/>
    </location>
</feature>
<comment type="caution">
    <text evidence="3">The sequence shown here is derived from an EMBL/GenBank/DDBJ whole genome shotgun (WGS) entry which is preliminary data.</text>
</comment>
<feature type="transmembrane region" description="Helical" evidence="2">
    <location>
        <begin position="104"/>
        <end position="121"/>
    </location>
</feature>
<protein>
    <submittedName>
        <fullName evidence="3">Uncharacterized protein</fullName>
    </submittedName>
</protein>
<dbReference type="InterPro" id="IPR014509">
    <property type="entry name" value="YjdF-like"/>
</dbReference>
<gene>
    <name evidence="3" type="ORF">NK125_15220</name>
</gene>
<feature type="region of interest" description="Disordered" evidence="1">
    <location>
        <begin position="268"/>
        <end position="291"/>
    </location>
</feature>
<reference evidence="3 4" key="1">
    <citation type="journal article" date="2022" name="Genome Biol. Evol.">
        <title>Host diet, physiology and behaviors set the stage for Lachnospiraceae cladogenesis.</title>
        <authorList>
            <person name="Vera-Ponce De Leon A."/>
            <person name="Schneider M."/>
            <person name="Jahnes B.C."/>
            <person name="Sadowski V."/>
            <person name="Camuy-Velez L.A."/>
            <person name="Duan J."/>
            <person name="Sabree Z.L."/>
        </authorList>
    </citation>
    <scope>NUCLEOTIDE SEQUENCE [LARGE SCALE GENOMIC DNA]</scope>
    <source>
        <strain evidence="3 4">PAL113</strain>
    </source>
</reference>
<accession>A0ABT1ED39</accession>
<dbReference type="EMBL" id="JAMZFW010000047">
    <property type="protein sequence ID" value="MCP1103748.1"/>
    <property type="molecule type" value="Genomic_DNA"/>
</dbReference>
<feature type="transmembrane region" description="Helical" evidence="2">
    <location>
        <begin position="72"/>
        <end position="92"/>
    </location>
</feature>
<dbReference type="Proteomes" id="UP001523566">
    <property type="component" value="Unassembled WGS sequence"/>
</dbReference>
<evidence type="ECO:0000313" key="3">
    <source>
        <dbReference type="EMBL" id="MCP1103748.1"/>
    </source>
</evidence>
<evidence type="ECO:0000256" key="1">
    <source>
        <dbReference type="SAM" id="MobiDB-lite"/>
    </source>
</evidence>
<keyword evidence="4" id="KW-1185">Reference proteome</keyword>
<name>A0ABT1ED39_9FIRM</name>
<keyword evidence="2" id="KW-0812">Transmembrane</keyword>
<organism evidence="3 4">
    <name type="scientific">Aequitasia blattaphilus</name>
    <dbReference type="NCBI Taxonomy" id="2949332"/>
    <lineage>
        <taxon>Bacteria</taxon>
        <taxon>Bacillati</taxon>
        <taxon>Bacillota</taxon>
        <taxon>Clostridia</taxon>
        <taxon>Lachnospirales</taxon>
        <taxon>Lachnospiraceae</taxon>
        <taxon>Aequitasia</taxon>
    </lineage>
</organism>
<keyword evidence="2" id="KW-0472">Membrane</keyword>
<evidence type="ECO:0000256" key="2">
    <source>
        <dbReference type="SAM" id="Phobius"/>
    </source>
</evidence>
<feature type="transmembrane region" description="Helical" evidence="2">
    <location>
        <begin position="41"/>
        <end position="60"/>
    </location>
</feature>
<sequence length="291" mass="32995">MQRALQLELREHKSSFMVYMTLRILVIVMMVLQIFNKNYENVFLCVLTLLLLVVPSLVQVSFKIELPKGLEITMLIFIFAAEILGEISSYYIKFPLWDTVLHTINGFLMAAIGFAMADILNNSKKMKFELSPAFLAIVAFCFSMTIGVIWEFFEFAMDRLFVLDMQKDYVINQITTVTLDPTRTNTPVVIDNIKEVLINGENLGLGGYLDIGLYDTMIDLIVNFIGAVIFSFIGYFYVKNRGKGRAKIAKGFIPRLKEEDRDFLGQAIEEEINGTKTDEIPGDGSGSQEPE</sequence>
<dbReference type="RefSeq" id="WP_262067516.1">
    <property type="nucleotide sequence ID" value="NZ_JAMXOD010000047.1"/>
</dbReference>
<evidence type="ECO:0000313" key="4">
    <source>
        <dbReference type="Proteomes" id="UP001523566"/>
    </source>
</evidence>
<proteinExistence type="predicted"/>